<gene>
    <name evidence="7" type="primary">mltG</name>
    <name evidence="9" type="ORF">EDD54_0447</name>
</gene>
<feature type="region of interest" description="Disordered" evidence="8">
    <location>
        <begin position="375"/>
        <end position="438"/>
    </location>
</feature>
<proteinExistence type="inferred from homology"/>
<comment type="caution">
    <text evidence="9">The sequence shown here is derived from an EMBL/GenBank/DDBJ whole genome shotgun (WGS) entry which is preliminary data.</text>
</comment>
<keyword evidence="7" id="KW-0997">Cell inner membrane</keyword>
<reference evidence="9 10" key="1">
    <citation type="submission" date="2019-03" db="EMBL/GenBank/DDBJ databases">
        <title>Genomic Encyclopedia of Type Strains, Phase IV (KMG-IV): sequencing the most valuable type-strain genomes for metagenomic binning, comparative biology and taxonomic classification.</title>
        <authorList>
            <person name="Goeker M."/>
        </authorList>
    </citation>
    <scope>NUCLEOTIDE SEQUENCE [LARGE SCALE GENOMIC DNA]</scope>
    <source>
        <strain evidence="9 10">DSM 102969</strain>
    </source>
</reference>
<evidence type="ECO:0000256" key="8">
    <source>
        <dbReference type="SAM" id="MobiDB-lite"/>
    </source>
</evidence>
<dbReference type="Gene3D" id="3.30.1490.480">
    <property type="entry name" value="Endolytic murein transglycosylase"/>
    <property type="match status" value="1"/>
</dbReference>
<keyword evidence="3 7" id="KW-1133">Transmembrane helix</keyword>
<dbReference type="AlphaFoldDB" id="A0A4V3CWJ6"/>
<dbReference type="PANTHER" id="PTHR30518">
    <property type="entry name" value="ENDOLYTIC MUREIN TRANSGLYCOSYLASE"/>
    <property type="match status" value="1"/>
</dbReference>
<dbReference type="GO" id="GO:0005886">
    <property type="term" value="C:plasma membrane"/>
    <property type="evidence" value="ECO:0007669"/>
    <property type="project" value="UniProtKB-SubCell"/>
</dbReference>
<keyword evidence="2 7" id="KW-0812">Transmembrane</keyword>
<dbReference type="Pfam" id="PF02618">
    <property type="entry name" value="YceG"/>
    <property type="match status" value="1"/>
</dbReference>
<keyword evidence="6 7" id="KW-0961">Cell wall biogenesis/degradation</keyword>
<evidence type="ECO:0000256" key="1">
    <source>
        <dbReference type="ARBA" id="ARBA00022475"/>
    </source>
</evidence>
<feature type="region of interest" description="Disordered" evidence="8">
    <location>
        <begin position="1"/>
        <end position="43"/>
    </location>
</feature>
<keyword evidence="5 7" id="KW-0456">Lyase</keyword>
<evidence type="ECO:0000256" key="7">
    <source>
        <dbReference type="HAMAP-Rule" id="MF_02065"/>
    </source>
</evidence>
<comment type="catalytic activity">
    <reaction evidence="7">
        <text>a peptidoglycan chain = a peptidoglycan chain with N-acetyl-1,6-anhydromuramyl-[peptide] at the reducing end + a peptidoglycan chain with N-acetylglucosamine at the non-reducing end.</text>
        <dbReference type="EC" id="4.2.2.29"/>
    </reaction>
</comment>
<keyword evidence="4 7" id="KW-0472">Membrane</keyword>
<evidence type="ECO:0000256" key="4">
    <source>
        <dbReference type="ARBA" id="ARBA00023136"/>
    </source>
</evidence>
<dbReference type="NCBIfam" id="TIGR00247">
    <property type="entry name" value="endolytic transglycosylase MltG"/>
    <property type="match status" value="1"/>
</dbReference>
<evidence type="ECO:0000256" key="2">
    <source>
        <dbReference type="ARBA" id="ARBA00022692"/>
    </source>
</evidence>
<comment type="subcellular location">
    <subcellularLocation>
        <location evidence="7">Cell inner membrane</location>
        <topology evidence="7">Single-pass membrane protein</topology>
    </subcellularLocation>
</comment>
<sequence>MDDKAESRESRDRGDGAARARVNPKSPRQALTPEPAPAPPRSQRVRNPLVVALNALISLVMIAIIAGAGVLYWGKGEFDRPGPLAAEKTLMIPPKSGLQAIADTLEREGVIDDRYVFVGGVALYRRSGELKAGEYAFAPGLSMREVMDLLVSGKSILHQITIPEGLTSRQIVDRIKADTTLVGEIDALPAEGSLLPETYSFTRGTTRAQIVEQMKAAHDKALAAIWKTRDTTLPIRDERQFVTLASIVEKETGKADERPRVAAVFVNRLKKGMRLQSDPTIIYGIVGGQGTLGRSITRADIEAETPYNTYRFAGLPPGPIANPGRAALEAVAQPSETDDLYFVADGTGGHVFASTLAAHNRNVAKWRAVEKARAAAGASTVDQRDPDAVDGGADDGEPVGEAAPDAAGATEGDPLDLRDGQPPRNPDAPVLPTPKPAG</sequence>
<evidence type="ECO:0000256" key="5">
    <source>
        <dbReference type="ARBA" id="ARBA00023239"/>
    </source>
</evidence>
<comment type="function">
    <text evidence="7">Functions as a peptidoglycan terminase that cleaves nascent peptidoglycan strands endolytically to terminate their elongation.</text>
</comment>
<keyword evidence="1 7" id="KW-1003">Cell membrane</keyword>
<feature type="compositionally biased region" description="Pro residues" evidence="8">
    <location>
        <begin position="423"/>
        <end position="438"/>
    </location>
</feature>
<keyword evidence="10" id="KW-1185">Reference proteome</keyword>
<organism evidence="9 10">
    <name type="scientific">Oharaeibacter diazotrophicus</name>
    <dbReference type="NCBI Taxonomy" id="1920512"/>
    <lineage>
        <taxon>Bacteria</taxon>
        <taxon>Pseudomonadati</taxon>
        <taxon>Pseudomonadota</taxon>
        <taxon>Alphaproteobacteria</taxon>
        <taxon>Hyphomicrobiales</taxon>
        <taxon>Pleomorphomonadaceae</taxon>
        <taxon>Oharaeibacter</taxon>
    </lineage>
</organism>
<dbReference type="EMBL" id="SNXY01000006">
    <property type="protein sequence ID" value="TDP86568.1"/>
    <property type="molecule type" value="Genomic_DNA"/>
</dbReference>
<protein>
    <recommendedName>
        <fullName evidence="7">Endolytic murein transglycosylase</fullName>
        <ecNumber evidence="7">4.2.2.29</ecNumber>
    </recommendedName>
    <alternativeName>
        <fullName evidence="7">Peptidoglycan lytic transglycosylase</fullName>
    </alternativeName>
    <alternativeName>
        <fullName evidence="7">Peptidoglycan polymerization terminase</fullName>
    </alternativeName>
</protein>
<accession>A0A4V3CWJ6</accession>
<dbReference type="GO" id="GO:0008932">
    <property type="term" value="F:lytic endotransglycosylase activity"/>
    <property type="evidence" value="ECO:0007669"/>
    <property type="project" value="UniProtKB-UniRule"/>
</dbReference>
<dbReference type="Gene3D" id="3.30.160.60">
    <property type="entry name" value="Classic Zinc Finger"/>
    <property type="match status" value="1"/>
</dbReference>
<comment type="similarity">
    <text evidence="7">Belongs to the transglycosylase MltG family.</text>
</comment>
<dbReference type="GO" id="GO:0071555">
    <property type="term" value="P:cell wall organization"/>
    <property type="evidence" value="ECO:0007669"/>
    <property type="project" value="UniProtKB-KW"/>
</dbReference>
<evidence type="ECO:0000256" key="3">
    <source>
        <dbReference type="ARBA" id="ARBA00022989"/>
    </source>
</evidence>
<name>A0A4V3CWJ6_9HYPH</name>
<dbReference type="PANTHER" id="PTHR30518:SF2">
    <property type="entry name" value="ENDOLYTIC MUREIN TRANSGLYCOSYLASE"/>
    <property type="match status" value="1"/>
</dbReference>
<evidence type="ECO:0000313" key="9">
    <source>
        <dbReference type="EMBL" id="TDP86568.1"/>
    </source>
</evidence>
<feature type="site" description="Important for catalytic activity" evidence="7">
    <location>
        <position position="251"/>
    </location>
</feature>
<feature type="transmembrane region" description="Helical" evidence="7">
    <location>
        <begin position="49"/>
        <end position="73"/>
    </location>
</feature>
<feature type="compositionally biased region" description="Basic and acidic residues" evidence="8">
    <location>
        <begin position="1"/>
        <end position="18"/>
    </location>
</feature>
<dbReference type="Proteomes" id="UP000294547">
    <property type="component" value="Unassembled WGS sequence"/>
</dbReference>
<dbReference type="RefSeq" id="WP_245515617.1">
    <property type="nucleotide sequence ID" value="NZ_BSPM01000008.1"/>
</dbReference>
<dbReference type="InterPro" id="IPR003770">
    <property type="entry name" value="MLTG-like"/>
</dbReference>
<dbReference type="HAMAP" id="MF_02065">
    <property type="entry name" value="MltG"/>
    <property type="match status" value="1"/>
</dbReference>
<evidence type="ECO:0000313" key="10">
    <source>
        <dbReference type="Proteomes" id="UP000294547"/>
    </source>
</evidence>
<dbReference type="EC" id="4.2.2.29" evidence="7"/>
<dbReference type="CDD" id="cd08010">
    <property type="entry name" value="MltG_like"/>
    <property type="match status" value="1"/>
</dbReference>
<evidence type="ECO:0000256" key="6">
    <source>
        <dbReference type="ARBA" id="ARBA00023316"/>
    </source>
</evidence>
<dbReference type="GO" id="GO:0009252">
    <property type="term" value="P:peptidoglycan biosynthetic process"/>
    <property type="evidence" value="ECO:0007669"/>
    <property type="project" value="UniProtKB-UniRule"/>
</dbReference>